<evidence type="ECO:0000313" key="3">
    <source>
        <dbReference type="Proteomes" id="UP000290849"/>
    </source>
</evidence>
<reference evidence="2 3" key="1">
    <citation type="journal article" date="2017" name="Int. J. Syst. Evol. Microbiol.">
        <title>Achromobacter aloeverae sp. nov., isolated from the root of Aloe vera (L.) Burm.f.</title>
        <authorList>
            <person name="Kuncharoen N."/>
            <person name="Muramatsu Y."/>
            <person name="Shibata C."/>
            <person name="Kamakura Y."/>
            <person name="Nakagawa Y."/>
            <person name="Tanasupawat S."/>
        </authorList>
    </citation>
    <scope>NUCLEOTIDE SEQUENCE [LARGE SCALE GENOMIC DNA]</scope>
    <source>
        <strain evidence="2 3">AVA-1</strain>
    </source>
</reference>
<dbReference type="Proteomes" id="UP000290849">
    <property type="component" value="Unassembled WGS sequence"/>
</dbReference>
<name>A0A4Q1HNB4_9BURK</name>
<dbReference type="EMBL" id="PYAL01000001">
    <property type="protein sequence ID" value="RXN92389.1"/>
    <property type="molecule type" value="Genomic_DNA"/>
</dbReference>
<organism evidence="2 3">
    <name type="scientific">Achromobacter aloeverae</name>
    <dbReference type="NCBI Taxonomy" id="1750518"/>
    <lineage>
        <taxon>Bacteria</taxon>
        <taxon>Pseudomonadati</taxon>
        <taxon>Pseudomonadota</taxon>
        <taxon>Betaproteobacteria</taxon>
        <taxon>Burkholderiales</taxon>
        <taxon>Alcaligenaceae</taxon>
        <taxon>Achromobacter</taxon>
    </lineage>
</organism>
<feature type="transmembrane region" description="Helical" evidence="1">
    <location>
        <begin position="7"/>
        <end position="30"/>
    </location>
</feature>
<keyword evidence="1" id="KW-1133">Transmembrane helix</keyword>
<accession>A0A4Q1HNB4</accession>
<gene>
    <name evidence="2" type="ORF">C7R54_01120</name>
</gene>
<protein>
    <submittedName>
        <fullName evidence="2">Uncharacterized protein</fullName>
    </submittedName>
</protein>
<comment type="caution">
    <text evidence="2">The sequence shown here is derived from an EMBL/GenBank/DDBJ whole genome shotgun (WGS) entry which is preliminary data.</text>
</comment>
<keyword evidence="3" id="KW-1185">Reference proteome</keyword>
<evidence type="ECO:0000256" key="1">
    <source>
        <dbReference type="SAM" id="Phobius"/>
    </source>
</evidence>
<feature type="transmembrane region" description="Helical" evidence="1">
    <location>
        <begin position="36"/>
        <end position="54"/>
    </location>
</feature>
<sequence>MMVVVMMIIVMVVVIVVMIVVVVVIIVMMIVVMVPIIVVPIIVVIAATAAAMLVRPATTMLARIAAMLVGRAAAMLVRIAAVLGRRAAPMLVGTVALFAGAAPLPDRSRAMLALAIMSPAAGKRRIVRCIHGRRVAAREILRPRAALHMRLEVMCPLVGGCAPLEATLEASPVEAATLEPPAVRSGHGP</sequence>
<dbReference type="AlphaFoldDB" id="A0A4Q1HNB4"/>
<proteinExistence type="predicted"/>
<keyword evidence="1" id="KW-0812">Transmembrane</keyword>
<evidence type="ECO:0000313" key="2">
    <source>
        <dbReference type="EMBL" id="RXN92389.1"/>
    </source>
</evidence>
<feature type="transmembrane region" description="Helical" evidence="1">
    <location>
        <begin position="61"/>
        <end position="81"/>
    </location>
</feature>
<keyword evidence="1" id="KW-0472">Membrane</keyword>